<sequence>MILWRFELSRIMKKTAKLPHIICKDANNVKFVICSKS</sequence>
<evidence type="ECO:0000313" key="2">
    <source>
        <dbReference type="Proteomes" id="UP000003866"/>
    </source>
</evidence>
<organism evidence="1 2">
    <name type="scientific">Escherichia coli 4.0967</name>
    <dbReference type="NCBI Taxonomy" id="869687"/>
    <lineage>
        <taxon>Bacteria</taxon>
        <taxon>Pseudomonadati</taxon>
        <taxon>Pseudomonadota</taxon>
        <taxon>Gammaproteobacteria</taxon>
        <taxon>Enterobacterales</taxon>
        <taxon>Enterobacteriaceae</taxon>
        <taxon>Escherichia</taxon>
    </lineage>
</organism>
<comment type="caution">
    <text evidence="1">The sequence shown here is derived from an EMBL/GenBank/DDBJ whole genome shotgun (WGS) entry which is preliminary data.</text>
</comment>
<dbReference type="Proteomes" id="UP000003866">
    <property type="component" value="Unassembled WGS sequence"/>
</dbReference>
<gene>
    <name evidence="1" type="ORF">EC40967_2082</name>
</gene>
<evidence type="ECO:0000313" key="1">
    <source>
        <dbReference type="EMBL" id="EII36754.1"/>
    </source>
</evidence>
<name>A0AAN3V8S0_ECOLX</name>
<proteinExistence type="predicted"/>
<reference evidence="1 2" key="1">
    <citation type="submission" date="2011-12" db="EMBL/GenBank/DDBJ databases">
        <authorList>
            <person name="Brinkac L."/>
            <person name="Radune D."/>
            <person name="Sanka R."/>
            <person name="Selengut J."/>
            <person name="DebRoy C."/>
            <person name="Feng P."/>
            <person name="Fratamico P.M."/>
            <person name="Kapur V."/>
            <person name="Kariyawasam S."/>
            <person name="Losada L."/>
            <person name="Nierman W.C."/>
            <person name="Nelson K."/>
        </authorList>
    </citation>
    <scope>NUCLEOTIDE SEQUENCE [LARGE SCALE GENOMIC DNA]</scope>
    <source>
        <strain evidence="1 2">4.0967</strain>
    </source>
</reference>
<dbReference type="EMBL" id="AFAA02000008">
    <property type="protein sequence ID" value="EII36754.1"/>
    <property type="molecule type" value="Genomic_DNA"/>
</dbReference>
<accession>A0AAN3V8S0</accession>
<dbReference type="AlphaFoldDB" id="A0AAN3V8S0"/>
<protein>
    <submittedName>
        <fullName evidence="1">Uncharacterized protein</fullName>
    </submittedName>
</protein>